<dbReference type="InterPro" id="IPR001304">
    <property type="entry name" value="C-type_lectin-like"/>
</dbReference>
<dbReference type="EnsemblMetazoa" id="G17409.4">
    <property type="protein sequence ID" value="G17409.4:cds"/>
    <property type="gene ID" value="G17409"/>
</dbReference>
<dbReference type="SMART" id="SM00034">
    <property type="entry name" value="CLECT"/>
    <property type="match status" value="1"/>
</dbReference>
<proteinExistence type="predicted"/>
<dbReference type="PROSITE" id="PS00615">
    <property type="entry name" value="C_TYPE_LECTIN_1"/>
    <property type="match status" value="1"/>
</dbReference>
<evidence type="ECO:0000256" key="1">
    <source>
        <dbReference type="ARBA" id="ARBA00023157"/>
    </source>
</evidence>
<dbReference type="AlphaFoldDB" id="A0A8W8J603"/>
<dbReference type="Proteomes" id="UP000005408">
    <property type="component" value="Unassembled WGS sequence"/>
</dbReference>
<dbReference type="InterPro" id="IPR016186">
    <property type="entry name" value="C-type_lectin-like/link_sf"/>
</dbReference>
<protein>
    <recommendedName>
        <fullName evidence="3">C-type lectin domain-containing protein</fullName>
    </recommendedName>
</protein>
<keyword evidence="2" id="KW-0732">Signal</keyword>
<evidence type="ECO:0000313" key="5">
    <source>
        <dbReference type="Proteomes" id="UP000005408"/>
    </source>
</evidence>
<dbReference type="InterPro" id="IPR050801">
    <property type="entry name" value="Ca-Dep_Lectins_ImmuneDev"/>
</dbReference>
<dbReference type="Gene3D" id="3.10.100.10">
    <property type="entry name" value="Mannose-Binding Protein A, subunit A"/>
    <property type="match status" value="1"/>
</dbReference>
<evidence type="ECO:0000256" key="2">
    <source>
        <dbReference type="SAM" id="SignalP"/>
    </source>
</evidence>
<keyword evidence="1" id="KW-1015">Disulfide bond</keyword>
<keyword evidence="5" id="KW-1185">Reference proteome</keyword>
<dbReference type="PROSITE" id="PS50041">
    <property type="entry name" value="C_TYPE_LECTIN_2"/>
    <property type="match status" value="1"/>
</dbReference>
<dbReference type="InterPro" id="IPR016187">
    <property type="entry name" value="CTDL_fold"/>
</dbReference>
<evidence type="ECO:0000259" key="3">
    <source>
        <dbReference type="PROSITE" id="PS50041"/>
    </source>
</evidence>
<feature type="signal peptide" evidence="2">
    <location>
        <begin position="1"/>
        <end position="19"/>
    </location>
</feature>
<dbReference type="InterPro" id="IPR018378">
    <property type="entry name" value="C-type_lectin_CS"/>
</dbReference>
<dbReference type="Pfam" id="PF00059">
    <property type="entry name" value="Lectin_C"/>
    <property type="match status" value="1"/>
</dbReference>
<evidence type="ECO:0000313" key="4">
    <source>
        <dbReference type="EnsemblMetazoa" id="G17409.4:cds"/>
    </source>
</evidence>
<reference evidence="4" key="1">
    <citation type="submission" date="2022-08" db="UniProtKB">
        <authorList>
            <consortium name="EnsemblMetazoa"/>
        </authorList>
    </citation>
    <scope>IDENTIFICATION</scope>
    <source>
        <strain evidence="4">05x7-T-G4-1.051#20</strain>
    </source>
</reference>
<accession>A0A8W8J603</accession>
<feature type="domain" description="C-type lectin" evidence="3">
    <location>
        <begin position="146"/>
        <end position="273"/>
    </location>
</feature>
<dbReference type="PANTHER" id="PTHR22801:SF63">
    <property type="entry name" value="C-TYPE LECTIN DOMAIN-CONTAINING PROTEIN"/>
    <property type="match status" value="1"/>
</dbReference>
<feature type="chain" id="PRO_5036457185" description="C-type lectin domain-containing protein" evidence="2">
    <location>
        <begin position="20"/>
        <end position="278"/>
    </location>
</feature>
<dbReference type="SUPFAM" id="SSF56436">
    <property type="entry name" value="C-type lectin-like"/>
    <property type="match status" value="1"/>
</dbReference>
<sequence length="278" mass="30995">MVVILFFLLFPTVLCLASAADTPYKDINSDACCLLVAAYSNFCTTASAQVECPSFCGLCTMHSFGDDRRYFIYNNNLGCVDKSYCTSGTDLPHSPPAVGRRAVYKRNLQFGCCDTDLCNNKMPSELTPTTCPSGTHEFRDGQVHVCYYLLKQERNADDGAKACADTFHGGKLAYIPSRAADEFIKSSLGSEFAGDHSGTFIGVFDKEHELSFVDTDGSPQVFFDWRHGQPNDPNVNDPIREPAQDCVRMFPIDREHFTWQDKPCEQLAWTLCSINIHK</sequence>
<dbReference type="PANTHER" id="PTHR22801">
    <property type="entry name" value="LITHOSTATHINE"/>
    <property type="match status" value="1"/>
</dbReference>
<organism evidence="4 5">
    <name type="scientific">Magallana gigas</name>
    <name type="common">Pacific oyster</name>
    <name type="synonym">Crassostrea gigas</name>
    <dbReference type="NCBI Taxonomy" id="29159"/>
    <lineage>
        <taxon>Eukaryota</taxon>
        <taxon>Metazoa</taxon>
        <taxon>Spiralia</taxon>
        <taxon>Lophotrochozoa</taxon>
        <taxon>Mollusca</taxon>
        <taxon>Bivalvia</taxon>
        <taxon>Autobranchia</taxon>
        <taxon>Pteriomorphia</taxon>
        <taxon>Ostreida</taxon>
        <taxon>Ostreoidea</taxon>
        <taxon>Ostreidae</taxon>
        <taxon>Magallana</taxon>
    </lineage>
</organism>
<name>A0A8W8J603_MAGGI</name>